<evidence type="ECO:0000313" key="3">
    <source>
        <dbReference type="EMBL" id="UOE21461.1"/>
    </source>
</evidence>
<keyword evidence="4" id="KW-1185">Reference proteome</keyword>
<evidence type="ECO:0000256" key="1">
    <source>
        <dbReference type="SAM" id="MobiDB-lite"/>
    </source>
</evidence>
<dbReference type="SUPFAM" id="SSF47413">
    <property type="entry name" value="lambda repressor-like DNA-binding domains"/>
    <property type="match status" value="1"/>
</dbReference>
<accession>A0AA97M5W7</accession>
<organism evidence="3 4">
    <name type="scientific">Thermobifida halotolerans</name>
    <dbReference type="NCBI Taxonomy" id="483545"/>
    <lineage>
        <taxon>Bacteria</taxon>
        <taxon>Bacillati</taxon>
        <taxon>Actinomycetota</taxon>
        <taxon>Actinomycetes</taxon>
        <taxon>Streptosporangiales</taxon>
        <taxon>Nocardiopsidaceae</taxon>
        <taxon>Thermobifida</taxon>
    </lineage>
</organism>
<dbReference type="Proteomes" id="UP000265719">
    <property type="component" value="Chromosome"/>
</dbReference>
<dbReference type="SMART" id="SM00530">
    <property type="entry name" value="HTH_XRE"/>
    <property type="match status" value="1"/>
</dbReference>
<dbReference type="RefSeq" id="WP_170163099.1">
    <property type="nucleotide sequence ID" value="NZ_JBGBYW010000002.1"/>
</dbReference>
<feature type="region of interest" description="Disordered" evidence="1">
    <location>
        <begin position="87"/>
        <end position="110"/>
    </location>
</feature>
<dbReference type="Pfam" id="PF13560">
    <property type="entry name" value="HTH_31"/>
    <property type="match status" value="1"/>
</dbReference>
<dbReference type="PROSITE" id="PS50943">
    <property type="entry name" value="HTH_CROC1"/>
    <property type="match status" value="1"/>
</dbReference>
<proteinExistence type="predicted"/>
<dbReference type="InterPro" id="IPR010982">
    <property type="entry name" value="Lambda_DNA-bd_dom_sf"/>
</dbReference>
<dbReference type="Gene3D" id="1.10.260.40">
    <property type="entry name" value="lambda repressor-like DNA-binding domains"/>
    <property type="match status" value="1"/>
</dbReference>
<dbReference type="InterPro" id="IPR001387">
    <property type="entry name" value="Cro/C1-type_HTH"/>
</dbReference>
<evidence type="ECO:0000259" key="2">
    <source>
        <dbReference type="PROSITE" id="PS50943"/>
    </source>
</evidence>
<dbReference type="EMBL" id="CP063196">
    <property type="protein sequence ID" value="UOE21461.1"/>
    <property type="molecule type" value="Genomic_DNA"/>
</dbReference>
<evidence type="ECO:0000313" key="4">
    <source>
        <dbReference type="Proteomes" id="UP000265719"/>
    </source>
</evidence>
<protein>
    <submittedName>
        <fullName evidence="3">Helix-turn-helix transcriptional regulator</fullName>
    </submittedName>
</protein>
<feature type="domain" description="HTH cro/C1-type" evidence="2">
    <location>
        <begin position="22"/>
        <end position="75"/>
    </location>
</feature>
<dbReference type="KEGG" id="thao:NI17_010310"/>
<dbReference type="CDD" id="cd00093">
    <property type="entry name" value="HTH_XRE"/>
    <property type="match status" value="1"/>
</dbReference>
<gene>
    <name evidence="3" type="ORF">NI17_010310</name>
</gene>
<sequence>MPRPPKTLQPERSPADWFGAELRYWREKRELTQRELAQRVWVSMSLIGRIETADRECSPDLAWRLDEVLDTGGVLARAQGLVTATRKVESSETDKTASASTGHVAGTGEPSMLEGVERRDFLRTATAGLAVSPLLALSSPFQDTLCPHQVRAVDIAQVREAAAVFSGWDHTYGGQVARAAVAGQLRAAADLLHAPCPHRLRGEAFSAVAQLFMVAGFMAFDAYAHDDARRLFAFAAECAEEAGDWHLRAKIYSHRARQAVWCADPDQGITYAELGLVRSERLSAAEKAMLHTARARAYAKTGLRTETLRAVGEADAAFAAPTAVEPPSWMAYYDAAQHAGDTAHALWDLAVAGVHPPDGALRRLEEAVGGHTDAYARSRAISAIKLASLHLHGRNVEEGLATATRALDDVGRVRSRRAEDDLRELHALLNRTPEVDGADAVSARITRALEGTCP</sequence>
<dbReference type="GO" id="GO:0003677">
    <property type="term" value="F:DNA binding"/>
    <property type="evidence" value="ECO:0007669"/>
    <property type="project" value="InterPro"/>
</dbReference>
<dbReference type="AlphaFoldDB" id="A0AA97M5W7"/>
<reference evidence="3" key="1">
    <citation type="submission" date="2020-10" db="EMBL/GenBank/DDBJ databases">
        <title>De novo genome project of the cellulose decomposer Thermobifida halotolerans type strain.</title>
        <authorList>
            <person name="Nagy I."/>
            <person name="Horvath B."/>
            <person name="Kukolya J."/>
            <person name="Nagy I."/>
            <person name="Orsini M."/>
        </authorList>
    </citation>
    <scope>NUCLEOTIDE SEQUENCE</scope>
    <source>
        <strain evidence="3">DSM 44931</strain>
    </source>
</reference>
<name>A0AA97M5W7_9ACTN</name>